<keyword evidence="2 5" id="KW-0646">Protease inhibitor</keyword>
<reference evidence="8" key="1">
    <citation type="submission" date="2018-08" db="EMBL/GenBank/DDBJ databases">
        <authorList>
            <person name="Rossello M."/>
        </authorList>
    </citation>
    <scope>NUCLEOTIDE SEQUENCE [LARGE SCALE GENOMIC DNA]</scope>
    <source>
        <strain evidence="8">cv. Chinese Spring</strain>
    </source>
</reference>
<dbReference type="SUPFAM" id="SSF57247">
    <property type="entry name" value="Bowman-Birk inhibitor, BBI"/>
    <property type="match status" value="3"/>
</dbReference>
<keyword evidence="9" id="KW-1185">Reference proteome</keyword>
<evidence type="ECO:0000256" key="4">
    <source>
        <dbReference type="ARBA" id="ARBA00023157"/>
    </source>
</evidence>
<evidence type="ECO:0000256" key="6">
    <source>
        <dbReference type="SAM" id="SignalP"/>
    </source>
</evidence>
<keyword evidence="3 5" id="KW-0722">Serine protease inhibitor</keyword>
<evidence type="ECO:0000256" key="2">
    <source>
        <dbReference type="ARBA" id="ARBA00022690"/>
    </source>
</evidence>
<evidence type="ECO:0000313" key="9">
    <source>
        <dbReference type="Proteomes" id="UP000019116"/>
    </source>
</evidence>
<name>A0A3B6FHX4_WHEAT</name>
<dbReference type="GO" id="GO:0005576">
    <property type="term" value="C:extracellular region"/>
    <property type="evidence" value="ECO:0007669"/>
    <property type="project" value="InterPro"/>
</dbReference>
<keyword evidence="6" id="KW-0732">Signal</keyword>
<evidence type="ECO:0000313" key="8">
    <source>
        <dbReference type="EnsemblPlants" id="TraesCS3B02G036400.1"/>
    </source>
</evidence>
<evidence type="ECO:0000259" key="7">
    <source>
        <dbReference type="PROSITE" id="PS00281"/>
    </source>
</evidence>
<dbReference type="InterPro" id="IPR000877">
    <property type="entry name" value="Prot_inh_BBI"/>
</dbReference>
<dbReference type="GO" id="GO:0004867">
    <property type="term" value="F:serine-type endopeptidase inhibitor activity"/>
    <property type="evidence" value="ECO:0007669"/>
    <property type="project" value="UniProtKB-KW"/>
</dbReference>
<dbReference type="Pfam" id="PF00228">
    <property type="entry name" value="Bowman-Birk_leg"/>
    <property type="match status" value="4"/>
</dbReference>
<dbReference type="PROSITE" id="PS00281">
    <property type="entry name" value="BOWMAN_BIRK"/>
    <property type="match status" value="1"/>
</dbReference>
<dbReference type="Gramene" id="TraesCS3B03G0083900.1">
    <property type="protein sequence ID" value="TraesCS3B03G0083900.1.CDS"/>
    <property type="gene ID" value="TraesCS3B03G0083900"/>
</dbReference>
<dbReference type="PANTHER" id="PTHR33479">
    <property type="entry name" value="BOWMAN-BIRK TYPE BRAN TRYPSIN INHIBITOR"/>
    <property type="match status" value="1"/>
</dbReference>
<protein>
    <recommendedName>
        <fullName evidence="7">Bowman-Birk serine protease inhibitors family domain-containing protein</fullName>
    </recommendedName>
</protein>
<dbReference type="AlphaFoldDB" id="A0A3B6FHX4"/>
<sequence>MKMSCIVRSILLLLSLEAALLVAAGRPSTATGTDNVGAILLPSEGKGQAGTVATRPWKCCDRAFCTKSFPPMCRCMDMVEQCAATCKKCEPATSDSSRRVCNYWYHGFPGPKCTEAEGARHEYDHQVTVAAAKKWEEEEMPWKCCDFPLCTLSYPPTCRCMDEAVATAKKKKAEGEEERPWKCCDMALCTRSFPPMCRCMDKVEQCASNCKSCDPASPDSSRRVCNDWYHGFPGAKCTAGGN</sequence>
<accession>A0A3B6FHX4</accession>
<dbReference type="OMA" id="HPGPVCK"/>
<proteinExistence type="inferred from homology"/>
<organism evidence="8">
    <name type="scientific">Triticum aestivum</name>
    <name type="common">Wheat</name>
    <dbReference type="NCBI Taxonomy" id="4565"/>
    <lineage>
        <taxon>Eukaryota</taxon>
        <taxon>Viridiplantae</taxon>
        <taxon>Streptophyta</taxon>
        <taxon>Embryophyta</taxon>
        <taxon>Tracheophyta</taxon>
        <taxon>Spermatophyta</taxon>
        <taxon>Magnoliopsida</taxon>
        <taxon>Liliopsida</taxon>
        <taxon>Poales</taxon>
        <taxon>Poaceae</taxon>
        <taxon>BOP clade</taxon>
        <taxon>Pooideae</taxon>
        <taxon>Triticodae</taxon>
        <taxon>Triticeae</taxon>
        <taxon>Triticinae</taxon>
        <taxon>Triticum</taxon>
    </lineage>
</organism>
<dbReference type="CDD" id="cd00023">
    <property type="entry name" value="BBI"/>
    <property type="match status" value="2"/>
</dbReference>
<dbReference type="InterPro" id="IPR035995">
    <property type="entry name" value="Bowman-Birk_prot_inh"/>
</dbReference>
<evidence type="ECO:0000256" key="3">
    <source>
        <dbReference type="ARBA" id="ARBA00022900"/>
    </source>
</evidence>
<dbReference type="Gene3D" id="2.10.69.10">
    <property type="entry name" value="Cysteine Protease (Bromelain) Inhibitor, subunit H"/>
    <property type="match status" value="3"/>
</dbReference>
<feature type="domain" description="Bowman-Birk serine protease inhibitors family" evidence="7">
    <location>
        <begin position="75"/>
        <end position="89"/>
    </location>
</feature>
<feature type="signal peptide" evidence="6">
    <location>
        <begin position="1"/>
        <end position="25"/>
    </location>
</feature>
<dbReference type="Gramene" id="TraesCS3B02G036400.1">
    <property type="protein sequence ID" value="TraesCS3B02G036400.1"/>
    <property type="gene ID" value="TraesCS3B02G036400"/>
</dbReference>
<comment type="similarity">
    <text evidence="1 5">Belongs to the Bowman-Birk serine protease inhibitor family.</text>
</comment>
<dbReference type="SMART" id="SM00269">
    <property type="entry name" value="BowB"/>
    <property type="match status" value="2"/>
</dbReference>
<dbReference type="Proteomes" id="UP000019116">
    <property type="component" value="Chromosome 3B"/>
</dbReference>
<dbReference type="PANTHER" id="PTHR33479:SF22">
    <property type="entry name" value="BOWMAN-BIRK TYPE BRAN TRYPSIN INHIBITOR"/>
    <property type="match status" value="1"/>
</dbReference>
<dbReference type="EnsemblPlants" id="TraesCS3B02G036400.1">
    <property type="protein sequence ID" value="TraesCS3B02G036400.1"/>
    <property type="gene ID" value="TraesCS3B02G036400"/>
</dbReference>
<evidence type="ECO:0000256" key="1">
    <source>
        <dbReference type="ARBA" id="ARBA00008506"/>
    </source>
</evidence>
<evidence type="ECO:0000256" key="5">
    <source>
        <dbReference type="RuleBase" id="RU003856"/>
    </source>
</evidence>
<keyword evidence="4" id="KW-1015">Disulfide bond</keyword>
<reference evidence="8" key="2">
    <citation type="submission" date="2018-10" db="UniProtKB">
        <authorList>
            <consortium name="EnsemblPlants"/>
        </authorList>
    </citation>
    <scope>IDENTIFICATION</scope>
</reference>
<feature type="chain" id="PRO_5017216316" description="Bowman-Birk serine protease inhibitors family domain-containing protein" evidence="6">
    <location>
        <begin position="26"/>
        <end position="242"/>
    </location>
</feature>